<dbReference type="Pfam" id="PF07992">
    <property type="entry name" value="Pyr_redox_2"/>
    <property type="match status" value="1"/>
</dbReference>
<dbReference type="AlphaFoldDB" id="A0A644WM32"/>
<keyword evidence="1 3" id="KW-0560">Oxidoreductase</keyword>
<organism evidence="3">
    <name type="scientific">bioreactor metagenome</name>
    <dbReference type="NCBI Taxonomy" id="1076179"/>
    <lineage>
        <taxon>unclassified sequences</taxon>
        <taxon>metagenomes</taxon>
        <taxon>ecological metagenomes</taxon>
    </lineage>
</organism>
<gene>
    <name evidence="3" type="ORF">SDC9_51237</name>
</gene>
<evidence type="ECO:0000259" key="2">
    <source>
        <dbReference type="Pfam" id="PF07992"/>
    </source>
</evidence>
<protein>
    <submittedName>
        <fullName evidence="3">Ferredoxin--NADP reductase</fullName>
        <ecNumber evidence="3">1.18.1.2</ecNumber>
    </submittedName>
</protein>
<dbReference type="PRINTS" id="PR00368">
    <property type="entry name" value="FADPNR"/>
</dbReference>
<evidence type="ECO:0000256" key="1">
    <source>
        <dbReference type="ARBA" id="ARBA00023002"/>
    </source>
</evidence>
<dbReference type="EC" id="1.18.1.2" evidence="3"/>
<sequence>MLQYDLIIIGGGAAGLSAGVSALKNGIKKVLILEREDELGGNLNLFIHNGFGQYYLEKDVTGPELRSRLIKDFKNLGGLYKLNTEVLEVTKNKMVSYVNPVEGIQEIQATAIILASGCRERFTGNINIPVHKYTGIFTVVSAHRLINLQGFLPGKEAVILGKNIRSLILARRLLIEGAKVNAIIESSSDIPLEKDELEIIEGFNINIIKNHRIVELDGNERIENIDIQNIDSGSIDTIHCDSLILTVGYYPEISFMRKTNIELGEYEIPLVRNFETSAKGIFACGTLLTRDKNIFNSGENGYTVGELVSNYLKKYVY</sequence>
<feature type="domain" description="FAD/NAD(P)-binding" evidence="2">
    <location>
        <begin position="4"/>
        <end position="286"/>
    </location>
</feature>
<dbReference type="InterPro" id="IPR023753">
    <property type="entry name" value="FAD/NAD-binding_dom"/>
</dbReference>
<dbReference type="PANTHER" id="PTHR42949">
    <property type="entry name" value="ANAEROBIC GLYCEROL-3-PHOSPHATE DEHYDROGENASE SUBUNIT B"/>
    <property type="match status" value="1"/>
</dbReference>
<dbReference type="EMBL" id="VSSQ01001086">
    <property type="protein sequence ID" value="MPM04956.1"/>
    <property type="molecule type" value="Genomic_DNA"/>
</dbReference>
<proteinExistence type="predicted"/>
<dbReference type="GO" id="GO:0004324">
    <property type="term" value="F:ferredoxin-NADP+ reductase activity"/>
    <property type="evidence" value="ECO:0007669"/>
    <property type="project" value="UniProtKB-EC"/>
</dbReference>
<dbReference type="PRINTS" id="PR00469">
    <property type="entry name" value="PNDRDTASEII"/>
</dbReference>
<reference evidence="3" key="1">
    <citation type="submission" date="2019-08" db="EMBL/GenBank/DDBJ databases">
        <authorList>
            <person name="Kucharzyk K."/>
            <person name="Murdoch R.W."/>
            <person name="Higgins S."/>
            <person name="Loffler F."/>
        </authorList>
    </citation>
    <scope>NUCLEOTIDE SEQUENCE</scope>
</reference>
<evidence type="ECO:0000313" key="3">
    <source>
        <dbReference type="EMBL" id="MPM04956.1"/>
    </source>
</evidence>
<name>A0A644WM32_9ZZZZ</name>
<dbReference type="InterPro" id="IPR036188">
    <property type="entry name" value="FAD/NAD-bd_sf"/>
</dbReference>
<dbReference type="PANTHER" id="PTHR42949:SF3">
    <property type="entry name" value="ANAEROBIC GLYCEROL-3-PHOSPHATE DEHYDROGENASE SUBUNIT B"/>
    <property type="match status" value="1"/>
</dbReference>
<accession>A0A644WM32</accession>
<dbReference type="InterPro" id="IPR051691">
    <property type="entry name" value="Metab_Enz_Cyan_OpOx_G3PDH"/>
</dbReference>
<dbReference type="Gene3D" id="3.50.50.60">
    <property type="entry name" value="FAD/NAD(P)-binding domain"/>
    <property type="match status" value="2"/>
</dbReference>
<dbReference type="SUPFAM" id="SSF51905">
    <property type="entry name" value="FAD/NAD(P)-binding domain"/>
    <property type="match status" value="1"/>
</dbReference>
<comment type="caution">
    <text evidence="3">The sequence shown here is derived from an EMBL/GenBank/DDBJ whole genome shotgun (WGS) entry which is preliminary data.</text>
</comment>